<reference evidence="1" key="1">
    <citation type="submission" date="2022-11" db="EMBL/GenBank/DDBJ databases">
        <title>beta-Carotene-producing bacterium, Jeongeuplla avenae sp. nov., alleviates the salt stress of Arabidopsis seedlings.</title>
        <authorList>
            <person name="Jiang L."/>
            <person name="Lee J."/>
        </authorList>
    </citation>
    <scope>NUCLEOTIDE SEQUENCE</scope>
    <source>
        <strain evidence="1">DY_R2A_6</strain>
    </source>
</reference>
<proteinExistence type="predicted"/>
<evidence type="ECO:0000313" key="2">
    <source>
        <dbReference type="Proteomes" id="UP001163223"/>
    </source>
</evidence>
<accession>A0ACD4NSA8</accession>
<keyword evidence="2" id="KW-1185">Reference proteome</keyword>
<gene>
    <name evidence="1" type="primary">clpB</name>
    <name evidence="1" type="ORF">OXU80_05470</name>
</gene>
<organism evidence="1 2">
    <name type="scientific">Antarcticirhabdus aurantiaca</name>
    <dbReference type="NCBI Taxonomy" id="2606717"/>
    <lineage>
        <taxon>Bacteria</taxon>
        <taxon>Pseudomonadati</taxon>
        <taxon>Pseudomonadota</taxon>
        <taxon>Alphaproteobacteria</taxon>
        <taxon>Hyphomicrobiales</taxon>
        <taxon>Aurantimonadaceae</taxon>
        <taxon>Antarcticirhabdus</taxon>
    </lineage>
</organism>
<evidence type="ECO:0000313" key="1">
    <source>
        <dbReference type="EMBL" id="WAJ29679.1"/>
    </source>
</evidence>
<name>A0ACD4NSA8_9HYPH</name>
<dbReference type="EMBL" id="CP113520">
    <property type="protein sequence ID" value="WAJ29679.1"/>
    <property type="molecule type" value="Genomic_DNA"/>
</dbReference>
<sequence length="873" mass="95917">MNPEKYTERVRGFLQAAQTQAVTRDHQQFTPEHLLKVLVDDPEGMAAGLIEKAGGRAADVRLAVDAALEAMPKVSGGNGQLYLAQPLAKVMATAEELAKKAGDSFVTVERLLLALAIEKGAKTADILARAGVTANGLNAAINEIRKGRTADSASAEQAYDALKKYARDLTKDAREGKLDPVIGRDDEIRRTIQVLSRRTKNNPVLIGEPGVGKTAIAEGLALRIINGDVPESLRDKQLMALDMGALIAGAKYRGEFEERLKAVLSEVTGAAGGIILFIDEMHTLVGAGKADGAMDASNLLKPALARGELHCVGATTLDEYRKHVEKDPALARRFQPVFVEEPTVEDTISILRGLKEKYEQHHQVRISDSALVAAATLSNRYITDRFLPDKAIDLVDEGAARLRMAVDSKPELLDEIDRRVLQLKIEREALKRENDEGARTRLERLEGELANLEEESDRLTAAWQAEKQKLGLAADLKRRLDEARNDLAIAQRKGEFQRAGELAYGQIPQLERELKEAEAKDGGAASSMVEETVTADHVAQVVSRWTGIPVDRMLEGERDKLLRMEDEIGKRVVGQGEAVQAVSRAVRRARAGLQDPNRPIGSFIFLGPTGVGKTELTKALASFLFDDETAMVRIDMSEFMEKHSVARLIGAPPGYVGYEEGGALTEAVRRRPYQVVLFDEIEKAHPDVFNVLLQVLDDGRLTDGQGRTVDFRNTLIIMTSNLGAEYLTALRDDEEVEAAREQVMAVVRSAFRPEFLNRVDETILFHRLHRSEMGAIVDIQMARLEKLLAERKITIELDGTARDWLADKGYDPAYGARPLKRVIQREVQDPLAERILLGSVKDEDLVKISGGGDHLIFHVVGSKLGGTGERVAA</sequence>
<protein>
    <submittedName>
        <fullName evidence="1">ATP-dependent chaperone ClpB</fullName>
    </submittedName>
</protein>
<dbReference type="Proteomes" id="UP001163223">
    <property type="component" value="Chromosome"/>
</dbReference>